<accession>A0A9D2WQR0</accession>
<comment type="caution">
    <text evidence="2">The sequence shown here is derived from an EMBL/GenBank/DDBJ whole genome shotgun (WGS) entry which is preliminary data.</text>
</comment>
<keyword evidence="3" id="KW-1185">Reference proteome</keyword>
<keyword evidence="1" id="KW-1133">Transmembrane helix</keyword>
<dbReference type="AlphaFoldDB" id="A0A9D2WQR0"/>
<dbReference type="Proteomes" id="UP000798488">
    <property type="component" value="Unassembled WGS sequence"/>
</dbReference>
<dbReference type="RefSeq" id="WP_161821856.1">
    <property type="nucleotide sequence ID" value="NZ_LSRS01000003.1"/>
</dbReference>
<keyword evidence="1" id="KW-0812">Transmembrane</keyword>
<feature type="transmembrane region" description="Helical" evidence="1">
    <location>
        <begin position="33"/>
        <end position="52"/>
    </location>
</feature>
<reference evidence="2" key="1">
    <citation type="submission" date="2016-02" db="EMBL/GenBank/DDBJ databases">
        <title>Draft Genome Sequence of Sporotomaculum syntrophicum Strain FB, a Syntrophic Benzoate Degrader.</title>
        <authorList>
            <person name="Nobu M.K."/>
            <person name="Narihiro T."/>
            <person name="Qiu Y.-L."/>
            <person name="Ohashi A."/>
            <person name="Liu W.-T."/>
            <person name="Yuji S."/>
        </authorList>
    </citation>
    <scope>NUCLEOTIDE SEQUENCE</scope>
    <source>
        <strain evidence="2">FB</strain>
    </source>
</reference>
<organism evidence="2 3">
    <name type="scientific">Sporotomaculum syntrophicum</name>
    <dbReference type="NCBI Taxonomy" id="182264"/>
    <lineage>
        <taxon>Bacteria</taxon>
        <taxon>Bacillati</taxon>
        <taxon>Bacillota</taxon>
        <taxon>Clostridia</taxon>
        <taxon>Eubacteriales</taxon>
        <taxon>Desulfallaceae</taxon>
        <taxon>Sporotomaculum</taxon>
    </lineage>
</organism>
<evidence type="ECO:0000256" key="1">
    <source>
        <dbReference type="SAM" id="Phobius"/>
    </source>
</evidence>
<evidence type="ECO:0000313" key="2">
    <source>
        <dbReference type="EMBL" id="KAF1085385.1"/>
    </source>
</evidence>
<keyword evidence="1" id="KW-0472">Membrane</keyword>
<protein>
    <submittedName>
        <fullName evidence="2">Uncharacterized protein</fullName>
    </submittedName>
</protein>
<name>A0A9D2WQR0_9FIRM</name>
<proteinExistence type="predicted"/>
<sequence>MSKTFMPMLLISVAAMGTYYLLATEAGLSESLSMAGGIAIGLLGAVVTTKLLRGKG</sequence>
<dbReference type="EMBL" id="LSRS01000003">
    <property type="protein sequence ID" value="KAF1085385.1"/>
    <property type="molecule type" value="Genomic_DNA"/>
</dbReference>
<gene>
    <name evidence="2" type="ORF">SPSYN_01521</name>
</gene>
<evidence type="ECO:0000313" key="3">
    <source>
        <dbReference type="Proteomes" id="UP000798488"/>
    </source>
</evidence>